<reference evidence="3 4" key="1">
    <citation type="submission" date="2020-08" db="EMBL/GenBank/DDBJ databases">
        <title>Genomic Encyclopedia of Type Strains, Phase IV (KMG-IV): sequencing the most valuable type-strain genomes for metagenomic binning, comparative biology and taxonomic classification.</title>
        <authorList>
            <person name="Goeker M."/>
        </authorList>
    </citation>
    <scope>NUCLEOTIDE SEQUENCE [LARGE SCALE GENOMIC DNA]</scope>
    <source>
        <strain evidence="3 4">YIM 65646</strain>
    </source>
</reference>
<dbReference type="EMBL" id="JACHGT010000024">
    <property type="protein sequence ID" value="MBB6039617.1"/>
    <property type="molecule type" value="Genomic_DNA"/>
</dbReference>
<evidence type="ECO:0000259" key="2">
    <source>
        <dbReference type="Pfam" id="PF09362"/>
    </source>
</evidence>
<accession>A0A841G1T8</accession>
<keyword evidence="4" id="KW-1185">Reference proteome</keyword>
<name>A0A841G1T8_9ACTN</name>
<gene>
    <name evidence="3" type="ORF">HNR73_007514</name>
</gene>
<feature type="chain" id="PRO_5032640950" description="DUF1996 domain-containing protein" evidence="1">
    <location>
        <begin position="26"/>
        <end position="294"/>
    </location>
</feature>
<dbReference type="PROSITE" id="PS51257">
    <property type="entry name" value="PROKAR_LIPOPROTEIN"/>
    <property type="match status" value="1"/>
</dbReference>
<dbReference type="RefSeq" id="WP_184792706.1">
    <property type="nucleotide sequence ID" value="NZ_BONT01000028.1"/>
</dbReference>
<dbReference type="AlphaFoldDB" id="A0A841G1T8"/>
<sequence>MRTDIAVRAVLAVALALVAAGCGNAGTADITTVPAVAAPPALPGASTGEYRFDCGDGGEGHRNADNMITSPGRSGAAHHLHEYVGNVSTGAGSTDASLAAAETTCLNGDRSAYYWPVLRTGEPHRGEVRTPSNVELSFLGNPTGPVIAAPDTMRMLAGNAKAVTSGGAFARPSWSCEGFRDRLTNTYPSCPDGAATLRIHDFPSCWDGRRTDSPDHRAHLAYPSPVNGACPQGTFAVPRLRVVLSYELDGDDFVIDTFPEEKNSAVADHADAVLAIGPELMAAIVGCLNGERSC</sequence>
<protein>
    <recommendedName>
        <fullName evidence="2">DUF1996 domain-containing protein</fullName>
    </recommendedName>
</protein>
<dbReference type="Proteomes" id="UP000548476">
    <property type="component" value="Unassembled WGS sequence"/>
</dbReference>
<dbReference type="PANTHER" id="PTHR43662">
    <property type="match status" value="1"/>
</dbReference>
<dbReference type="PANTHER" id="PTHR43662:SF3">
    <property type="entry name" value="DOMAIN PROTEIN, PUTATIVE (AFU_ORTHOLOGUE AFUA_6G11970)-RELATED"/>
    <property type="match status" value="1"/>
</dbReference>
<dbReference type="InterPro" id="IPR018535">
    <property type="entry name" value="DUF1996"/>
</dbReference>
<dbReference type="Pfam" id="PF09362">
    <property type="entry name" value="DUF1996"/>
    <property type="match status" value="1"/>
</dbReference>
<feature type="domain" description="DUF1996" evidence="2">
    <location>
        <begin position="68"/>
        <end position="249"/>
    </location>
</feature>
<evidence type="ECO:0000313" key="4">
    <source>
        <dbReference type="Proteomes" id="UP000548476"/>
    </source>
</evidence>
<organism evidence="3 4">
    <name type="scientific">Phytomonospora endophytica</name>
    <dbReference type="NCBI Taxonomy" id="714109"/>
    <lineage>
        <taxon>Bacteria</taxon>
        <taxon>Bacillati</taxon>
        <taxon>Actinomycetota</taxon>
        <taxon>Actinomycetes</taxon>
        <taxon>Micromonosporales</taxon>
        <taxon>Micromonosporaceae</taxon>
        <taxon>Phytomonospora</taxon>
    </lineage>
</organism>
<evidence type="ECO:0000256" key="1">
    <source>
        <dbReference type="SAM" id="SignalP"/>
    </source>
</evidence>
<evidence type="ECO:0000313" key="3">
    <source>
        <dbReference type="EMBL" id="MBB6039617.1"/>
    </source>
</evidence>
<proteinExistence type="predicted"/>
<feature type="signal peptide" evidence="1">
    <location>
        <begin position="1"/>
        <end position="25"/>
    </location>
</feature>
<keyword evidence="1" id="KW-0732">Signal</keyword>
<comment type="caution">
    <text evidence="3">The sequence shown here is derived from an EMBL/GenBank/DDBJ whole genome shotgun (WGS) entry which is preliminary data.</text>
</comment>